<sequence length="196" mass="21566">IGSNVENLGFQVRRVKVTPYVVGEGALYKVTICAKHAGHDVSAIHGIHPIPSDEVNSIMCGKVGPKRCLSRLMQHYQSNPSMIELLPTLTQLKNRKQYLARQQNAELLEWGYSRLCASKSAFMGIGVLSENSQLFQNAPIVLDCFKTNSTDSKGRVTSSFGLIITSRHAFRNVERAVMGQTDGVLAAADGTYKLHF</sequence>
<keyword evidence="2" id="KW-1185">Reference proteome</keyword>
<feature type="non-terminal residue" evidence="1">
    <location>
        <position position="1"/>
    </location>
</feature>
<reference evidence="1" key="1">
    <citation type="submission" date="2022-11" db="EMBL/GenBank/DDBJ databases">
        <authorList>
            <person name="Morgan W.R."/>
            <person name="Tartar A."/>
        </authorList>
    </citation>
    <scope>NUCLEOTIDE SEQUENCE</scope>
    <source>
        <strain evidence="1">ARSEF 373</strain>
    </source>
</reference>
<reference evidence="1" key="2">
    <citation type="journal article" date="2023" name="Microbiol Resour">
        <title>Decontamination and Annotation of the Draft Genome Sequence of the Oomycete Lagenidium giganteum ARSEF 373.</title>
        <authorList>
            <person name="Morgan W.R."/>
            <person name="Tartar A."/>
        </authorList>
    </citation>
    <scope>NUCLEOTIDE SEQUENCE</scope>
    <source>
        <strain evidence="1">ARSEF 373</strain>
    </source>
</reference>
<evidence type="ECO:0000313" key="1">
    <source>
        <dbReference type="EMBL" id="DBA04260.1"/>
    </source>
</evidence>
<evidence type="ECO:0000313" key="2">
    <source>
        <dbReference type="Proteomes" id="UP001146120"/>
    </source>
</evidence>
<name>A0AAV2ZE91_9STRA</name>
<accession>A0AAV2ZE91</accession>
<protein>
    <submittedName>
        <fullName evidence="1">Uncharacterized protein</fullName>
    </submittedName>
</protein>
<feature type="non-terminal residue" evidence="1">
    <location>
        <position position="196"/>
    </location>
</feature>
<dbReference type="Proteomes" id="UP001146120">
    <property type="component" value="Unassembled WGS sequence"/>
</dbReference>
<dbReference type="AlphaFoldDB" id="A0AAV2ZE91"/>
<dbReference type="EMBL" id="DAKRPA010000010">
    <property type="protein sequence ID" value="DBA04260.1"/>
    <property type="molecule type" value="Genomic_DNA"/>
</dbReference>
<comment type="caution">
    <text evidence="1">The sequence shown here is derived from an EMBL/GenBank/DDBJ whole genome shotgun (WGS) entry which is preliminary data.</text>
</comment>
<gene>
    <name evidence="1" type="ORF">N0F65_009495</name>
</gene>
<proteinExistence type="predicted"/>
<organism evidence="1 2">
    <name type="scientific">Lagenidium giganteum</name>
    <dbReference type="NCBI Taxonomy" id="4803"/>
    <lineage>
        <taxon>Eukaryota</taxon>
        <taxon>Sar</taxon>
        <taxon>Stramenopiles</taxon>
        <taxon>Oomycota</taxon>
        <taxon>Peronosporomycetes</taxon>
        <taxon>Pythiales</taxon>
        <taxon>Pythiaceae</taxon>
    </lineage>
</organism>